<feature type="domain" description="Transketolase-like pyrimidine-binding" evidence="8">
    <location>
        <begin position="30"/>
        <end position="205"/>
    </location>
</feature>
<dbReference type="SUPFAM" id="SSF52518">
    <property type="entry name" value="Thiamin diphosphate-binding fold (THDP-binding)"/>
    <property type="match status" value="1"/>
</dbReference>
<evidence type="ECO:0000256" key="7">
    <source>
        <dbReference type="RuleBase" id="RU364074"/>
    </source>
</evidence>
<comment type="function">
    <text evidence="7">The pyruvate dehydrogenase complex catalyzes the overall conversion of pyruvate to acetyl-CoA and CO2.</text>
</comment>
<dbReference type="Pfam" id="PF02780">
    <property type="entry name" value="Transketolase_C"/>
    <property type="match status" value="1"/>
</dbReference>
<dbReference type="PANTHER" id="PTHR11624:SF96">
    <property type="entry name" value="PYRUVATE DEHYDROGENASE E1 COMPONENT SUBUNIT BETA, MITOCHONDRIAL"/>
    <property type="match status" value="1"/>
</dbReference>
<comment type="cofactor">
    <cofactor evidence="1 7">
        <name>thiamine diphosphate</name>
        <dbReference type="ChEBI" id="CHEBI:58937"/>
    </cofactor>
</comment>
<dbReference type="EMBL" id="JAGGLV010000023">
    <property type="protein sequence ID" value="MBP2115131.1"/>
    <property type="molecule type" value="Genomic_DNA"/>
</dbReference>
<dbReference type="EC" id="1.2.4.1" evidence="2 7"/>
<protein>
    <recommendedName>
        <fullName evidence="3 7">Pyruvate dehydrogenase E1 component subunit beta</fullName>
        <ecNumber evidence="2 7">1.2.4.1</ecNumber>
    </recommendedName>
</protein>
<name>A0ABS4P078_9BACL</name>
<dbReference type="InterPro" id="IPR009014">
    <property type="entry name" value="Transketo_C/PFOR_II"/>
</dbReference>
<dbReference type="SUPFAM" id="SSF52922">
    <property type="entry name" value="TK C-terminal domain-like"/>
    <property type="match status" value="1"/>
</dbReference>
<accession>A0ABS4P078</accession>
<evidence type="ECO:0000259" key="8">
    <source>
        <dbReference type="SMART" id="SM00861"/>
    </source>
</evidence>
<dbReference type="Proteomes" id="UP000773462">
    <property type="component" value="Unassembled WGS sequence"/>
</dbReference>
<keyword evidence="4 7" id="KW-0560">Oxidoreductase</keyword>
<evidence type="ECO:0000256" key="3">
    <source>
        <dbReference type="ARBA" id="ARBA00016138"/>
    </source>
</evidence>
<evidence type="ECO:0000313" key="10">
    <source>
        <dbReference type="Proteomes" id="UP000773462"/>
    </source>
</evidence>
<sequence>MKKVSGIKCKRCRNLSYTERERNGRTMKQEKINENLRHAIHQLMCEDEAVVVIGEDVREPYGGAFKINKGLSDDFPDRVIGTPISEEGFVNMASGMAIMGHKPIVDMMFSDFTTLSFDPLLNFASKSVTMYGDKLDLSMIVRCANGGYRGYGPTHSQSMQKYFMGIPNLSVYELSPFHDNYYVFNRMLSEKNPCIFFEEKIIYSQYRYENGVIDELFNYSFKGDHENWAVASIEENSVPDVLILCPGGLASMCMKVAEKLIMADEIEVKVAVPSKLYPCGIEAIIEDAVAAGKILIVEEGTSGHTWGEGIAVKLYPYLNKQKDGAIELLSSSDSIIPASKYYESQVLVGEQDIYESVLKLMKIAKEG</sequence>
<dbReference type="Pfam" id="PF02779">
    <property type="entry name" value="Transket_pyr"/>
    <property type="match status" value="1"/>
</dbReference>
<evidence type="ECO:0000256" key="4">
    <source>
        <dbReference type="ARBA" id="ARBA00023002"/>
    </source>
</evidence>
<reference evidence="9 10" key="1">
    <citation type="submission" date="2021-03" db="EMBL/GenBank/DDBJ databases">
        <title>Genomic Encyclopedia of Type Strains, Phase IV (KMG-IV): sequencing the most valuable type-strain genomes for metagenomic binning, comparative biology and taxonomic classification.</title>
        <authorList>
            <person name="Goeker M."/>
        </authorList>
    </citation>
    <scope>NUCLEOTIDE SEQUENCE [LARGE SCALE GENOMIC DNA]</scope>
    <source>
        <strain evidence="9 10">DSM 101953</strain>
    </source>
</reference>
<dbReference type="GO" id="GO:0004739">
    <property type="term" value="F:pyruvate dehydrogenase (acetyl-transferring) activity"/>
    <property type="evidence" value="ECO:0007669"/>
    <property type="project" value="UniProtKB-EC"/>
</dbReference>
<gene>
    <name evidence="9" type="ORF">J2Z70_005316</name>
</gene>
<dbReference type="InterPro" id="IPR027110">
    <property type="entry name" value="PDHB_mito-type"/>
</dbReference>
<organism evidence="9 10">
    <name type="scientific">Paenibacillus silagei</name>
    <dbReference type="NCBI Taxonomy" id="1670801"/>
    <lineage>
        <taxon>Bacteria</taxon>
        <taxon>Bacillati</taxon>
        <taxon>Bacillota</taxon>
        <taxon>Bacilli</taxon>
        <taxon>Bacillales</taxon>
        <taxon>Paenibacillaceae</taxon>
        <taxon>Paenibacillus</taxon>
    </lineage>
</organism>
<proteinExistence type="predicted"/>
<evidence type="ECO:0000256" key="1">
    <source>
        <dbReference type="ARBA" id="ARBA00001964"/>
    </source>
</evidence>
<dbReference type="InterPro" id="IPR033248">
    <property type="entry name" value="Transketolase_C"/>
</dbReference>
<evidence type="ECO:0000256" key="5">
    <source>
        <dbReference type="ARBA" id="ARBA00023052"/>
    </source>
</evidence>
<keyword evidence="10" id="KW-1185">Reference proteome</keyword>
<evidence type="ECO:0000256" key="6">
    <source>
        <dbReference type="ARBA" id="ARBA00023317"/>
    </source>
</evidence>
<comment type="catalytic activity">
    <reaction evidence="7">
        <text>N(6)-[(R)-lipoyl]-L-lysyl-[protein] + pyruvate + H(+) = N(6)-[(R)-S(8)-acetyldihydrolipoyl]-L-lysyl-[protein] + CO2</text>
        <dbReference type="Rhea" id="RHEA:19189"/>
        <dbReference type="Rhea" id="RHEA-COMP:10474"/>
        <dbReference type="Rhea" id="RHEA-COMP:10478"/>
        <dbReference type="ChEBI" id="CHEBI:15361"/>
        <dbReference type="ChEBI" id="CHEBI:15378"/>
        <dbReference type="ChEBI" id="CHEBI:16526"/>
        <dbReference type="ChEBI" id="CHEBI:83099"/>
        <dbReference type="ChEBI" id="CHEBI:83111"/>
        <dbReference type="EC" id="1.2.4.1"/>
    </reaction>
</comment>
<evidence type="ECO:0000256" key="2">
    <source>
        <dbReference type="ARBA" id="ARBA00012281"/>
    </source>
</evidence>
<dbReference type="InterPro" id="IPR029061">
    <property type="entry name" value="THDP-binding"/>
</dbReference>
<dbReference type="InterPro" id="IPR005475">
    <property type="entry name" value="Transketolase-like_Pyr-bd"/>
</dbReference>
<dbReference type="PANTHER" id="PTHR11624">
    <property type="entry name" value="DEHYDROGENASE RELATED"/>
    <property type="match status" value="1"/>
</dbReference>
<dbReference type="Gene3D" id="3.40.50.970">
    <property type="match status" value="1"/>
</dbReference>
<keyword evidence="6 7" id="KW-0670">Pyruvate</keyword>
<dbReference type="SMART" id="SM00861">
    <property type="entry name" value="Transket_pyr"/>
    <property type="match status" value="1"/>
</dbReference>
<evidence type="ECO:0000313" key="9">
    <source>
        <dbReference type="EMBL" id="MBP2115131.1"/>
    </source>
</evidence>
<keyword evidence="5 7" id="KW-0786">Thiamine pyrophosphate</keyword>
<comment type="caution">
    <text evidence="9">The sequence shown here is derived from an EMBL/GenBank/DDBJ whole genome shotgun (WGS) entry which is preliminary data.</text>
</comment>
<dbReference type="Gene3D" id="3.40.50.920">
    <property type="match status" value="1"/>
</dbReference>